<dbReference type="Pfam" id="PF10043">
    <property type="entry name" value="DUF2279"/>
    <property type="match status" value="1"/>
</dbReference>
<feature type="transmembrane region" description="Helical" evidence="1">
    <location>
        <begin position="23"/>
        <end position="44"/>
    </location>
</feature>
<dbReference type="AlphaFoldDB" id="A0A327YH30"/>
<accession>A0A327YH30</accession>
<reference evidence="2 3" key="1">
    <citation type="submission" date="2018-06" db="EMBL/GenBank/DDBJ databases">
        <title>Genomic Encyclopedia of Type Strains, Phase III (KMG-III): the genomes of soil and plant-associated and newly described type strains.</title>
        <authorList>
            <person name="Whitman W."/>
        </authorList>
    </citation>
    <scope>NUCLEOTIDE SEQUENCE [LARGE SCALE GENOMIC DNA]</scope>
    <source>
        <strain evidence="2 3">CGMCC 1.12398</strain>
    </source>
</reference>
<evidence type="ECO:0000256" key="1">
    <source>
        <dbReference type="SAM" id="Phobius"/>
    </source>
</evidence>
<evidence type="ECO:0000313" key="3">
    <source>
        <dbReference type="Proteomes" id="UP000249620"/>
    </source>
</evidence>
<organism evidence="2 3">
    <name type="scientific">Flavobacterium aquaticum</name>
    <dbReference type="NCBI Taxonomy" id="1236486"/>
    <lineage>
        <taxon>Bacteria</taxon>
        <taxon>Pseudomonadati</taxon>
        <taxon>Bacteroidota</taxon>
        <taxon>Flavobacteriia</taxon>
        <taxon>Flavobacteriales</taxon>
        <taxon>Flavobacteriaceae</taxon>
        <taxon>Flavobacterium</taxon>
    </lineage>
</organism>
<keyword evidence="2" id="KW-0449">Lipoprotein</keyword>
<keyword evidence="1" id="KW-1133">Transmembrane helix</keyword>
<sequence length="327" mass="37383">MAWALSVNHFPAFHFNLCFQHRIFITIRASLLTIFLFVSVFSQAQSSINTFLKPSDTLNKSRRTGVYIGESVALGATLIGLNQIWYKDYPQTNFHFINDNNQWLQMDKLGHMYSTYHLGRVGSEMLQWSGASKKEQLIYGSTLGLGFLTVVEVFDGFSQEWGASSGDIIANLSGTALYVSQEVLWKEQRITPKFSFHQTKFASQRPETLGASFNEEILKDYNGQTYWLSFNVHSFTKDSFIPKWLNLAIGYSGEGMLYGNDSEALENGIIQNPYRQFYLSLDVDLTKITTKSHFLKTLFSVFNTIKIPAPTLQYDEYNGLKAHFIYF</sequence>
<feature type="transmembrane region" description="Helical" evidence="1">
    <location>
        <begin position="65"/>
        <end position="86"/>
    </location>
</feature>
<gene>
    <name evidence="2" type="ORF">B0I03_10897</name>
</gene>
<proteinExistence type="predicted"/>
<dbReference type="EMBL" id="QLMI01000008">
    <property type="protein sequence ID" value="RAK20203.1"/>
    <property type="molecule type" value="Genomic_DNA"/>
</dbReference>
<keyword evidence="1" id="KW-0812">Transmembrane</keyword>
<keyword evidence="1" id="KW-0472">Membrane</keyword>
<dbReference type="Proteomes" id="UP000249620">
    <property type="component" value="Unassembled WGS sequence"/>
</dbReference>
<name>A0A327YH30_9FLAO</name>
<dbReference type="InterPro" id="IPR018736">
    <property type="entry name" value="DUF2279_periplasmic_lipo"/>
</dbReference>
<evidence type="ECO:0000313" key="2">
    <source>
        <dbReference type="EMBL" id="RAK20203.1"/>
    </source>
</evidence>
<dbReference type="OrthoDB" id="9803535at2"/>
<protein>
    <submittedName>
        <fullName evidence="2">Putative lipoprotein DUF2279</fullName>
    </submittedName>
</protein>
<keyword evidence="3" id="KW-1185">Reference proteome</keyword>
<comment type="caution">
    <text evidence="2">The sequence shown here is derived from an EMBL/GenBank/DDBJ whole genome shotgun (WGS) entry which is preliminary data.</text>
</comment>